<dbReference type="Gene3D" id="1.20.120.1900">
    <property type="entry name" value="Gamma-tubulin complex, C-terminal domain"/>
    <property type="match status" value="1"/>
</dbReference>
<sequence>MAQNAKIAGLTDELVQSILQFDPATNRQAYKRAKDLAARGLRGYQYARTNQFDVRSKFAGFDEKCRVKGRDDLADALQLRLQELQGHTNKFKPEFLSLLLQLADRPLENTRVEALDLLRPPSPPPQLTWNEILEEDPYSDDEIWKDIDYAVESSGDEQVDQGRKKQKKEPSTPATSIDEDDTYDPEACVESIDTSLVPAVEEAQFWTSQSAEDGVKSEITELQAMRETLFMLAGLQTSLYLIDKERCNVRVNTRFNLSHAIPSTVDHLLSQFATIGTKLLRLRKWTRRPSTLPLVQTFEAAVRERLLDYDRQLSTLQRRYLVPDSPIPVSLVALSSEFRHVSEQILCLSQVVSDVEPRLLVNPFSHLEELFNQTTVAQMALQKANFDFFSTMLFDCLRTYLKPIRRWMESGELGANDETFFVFENDSGSDVASMWHDRYVLRRDAQNELRSPSFLQPAASKIFNTGKSVVFLKELGYGHTLLDNLEAEPPLDHRSVCGESDGVPLSPFPELFNAGFEKWIRSKYSLASTSLRTHLFDGQGLMRVLETFQALYLGSNGAVFSNFANAIFERMDSGHRGWNDRYMLTELARIIYSDVFPAQDAERIVVRSSKPKDQGRSVRGLAAVTIDYSLHWSLTNILQRSSMPLYQQLHAALLQSYRAKYLLQRCRPSPRSHSRTQHKTNLSTSRLVYKLHHRLTWFTDLLRSYYTETVIAFTTGDMVAAMQKAQDIDQMADVHVRYVARLQERALLSPDLKPINRAVVEVLDLSVLLAQTIGEMDGEVRGRGKGGERTRPSVPRKKSSANLLDKAQLEHLDTDTEDEGEHGDDDDDDDDAAAAAERRKARREKHRSPAEALLSIDNELARLLPFITAGLRSVGRVGAEPLWEQFAERLEWEGKRDRY</sequence>
<dbReference type="InterPro" id="IPR007259">
    <property type="entry name" value="GCP"/>
</dbReference>
<dbReference type="Proteomes" id="UP000193240">
    <property type="component" value="Unassembled WGS sequence"/>
</dbReference>
<dbReference type="GO" id="GO:0051225">
    <property type="term" value="P:spindle assembly"/>
    <property type="evidence" value="ECO:0007669"/>
    <property type="project" value="TreeGrafter"/>
</dbReference>
<comment type="subcellular location">
    <subcellularLocation>
        <location evidence="5">Cytoplasm</location>
        <location evidence="5">Cytoskeleton</location>
        <location evidence="5">Microtubule organizing center</location>
    </subcellularLocation>
</comment>
<evidence type="ECO:0000256" key="2">
    <source>
        <dbReference type="ARBA" id="ARBA00022490"/>
    </source>
</evidence>
<dbReference type="GO" id="GO:0051011">
    <property type="term" value="F:microtubule minus-end binding"/>
    <property type="evidence" value="ECO:0007669"/>
    <property type="project" value="TreeGrafter"/>
</dbReference>
<dbReference type="AlphaFoldDB" id="A0A1Y2LSU2"/>
<feature type="region of interest" description="Disordered" evidence="6">
    <location>
        <begin position="778"/>
        <end position="849"/>
    </location>
</feature>
<dbReference type="CDD" id="cd22572">
    <property type="entry name" value="GCP5_NTD"/>
    <property type="match status" value="1"/>
</dbReference>
<dbReference type="GO" id="GO:0007020">
    <property type="term" value="P:microtubule nucleation"/>
    <property type="evidence" value="ECO:0007669"/>
    <property type="project" value="InterPro"/>
</dbReference>
<evidence type="ECO:0000259" key="9">
    <source>
        <dbReference type="Pfam" id="PF17681"/>
    </source>
</evidence>
<dbReference type="GO" id="GO:0000930">
    <property type="term" value="C:gamma-tubulin complex"/>
    <property type="evidence" value="ECO:0007669"/>
    <property type="project" value="TreeGrafter"/>
</dbReference>
<dbReference type="GO" id="GO:0031122">
    <property type="term" value="P:cytoplasmic microtubule organization"/>
    <property type="evidence" value="ECO:0007669"/>
    <property type="project" value="TreeGrafter"/>
</dbReference>
<gene>
    <name evidence="10" type="ORF">B5807_08798</name>
</gene>
<evidence type="ECO:0000259" key="7">
    <source>
        <dbReference type="Pfam" id="PF04130"/>
    </source>
</evidence>
<feature type="region of interest" description="Disordered" evidence="6">
    <location>
        <begin position="154"/>
        <end position="182"/>
    </location>
</feature>
<dbReference type="GO" id="GO:0043015">
    <property type="term" value="F:gamma-tubulin binding"/>
    <property type="evidence" value="ECO:0007669"/>
    <property type="project" value="InterPro"/>
</dbReference>
<keyword evidence="3 5" id="KW-0493">Microtubule</keyword>
<evidence type="ECO:0000256" key="5">
    <source>
        <dbReference type="RuleBase" id="RU363050"/>
    </source>
</evidence>
<keyword evidence="2 5" id="KW-0963">Cytoplasm</keyword>
<dbReference type="EMBL" id="KZ107850">
    <property type="protein sequence ID" value="OSS46933.1"/>
    <property type="molecule type" value="Genomic_DNA"/>
</dbReference>
<organism evidence="10 11">
    <name type="scientific">Epicoccum nigrum</name>
    <name type="common">Soil fungus</name>
    <name type="synonym">Epicoccum purpurascens</name>
    <dbReference type="NCBI Taxonomy" id="105696"/>
    <lineage>
        <taxon>Eukaryota</taxon>
        <taxon>Fungi</taxon>
        <taxon>Dikarya</taxon>
        <taxon>Ascomycota</taxon>
        <taxon>Pezizomycotina</taxon>
        <taxon>Dothideomycetes</taxon>
        <taxon>Pleosporomycetidae</taxon>
        <taxon>Pleosporales</taxon>
        <taxon>Pleosporineae</taxon>
        <taxon>Didymellaceae</taxon>
        <taxon>Epicoccum</taxon>
    </lineage>
</organism>
<evidence type="ECO:0000313" key="10">
    <source>
        <dbReference type="EMBL" id="OSS46933.1"/>
    </source>
</evidence>
<name>A0A1Y2LSU2_EPING</name>
<evidence type="ECO:0000259" key="8">
    <source>
        <dbReference type="Pfam" id="PF14609"/>
    </source>
</evidence>
<protein>
    <recommendedName>
        <fullName evidence="5">Spindle pole body component</fullName>
    </recommendedName>
</protein>
<feature type="domain" description="Gamma tubulin complex component protein N-terminal" evidence="9">
    <location>
        <begin position="225"/>
        <end position="537"/>
    </location>
</feature>
<dbReference type="OMA" id="RTNQFEV"/>
<feature type="compositionally biased region" description="Basic and acidic residues" evidence="6">
    <location>
        <begin position="778"/>
        <end position="791"/>
    </location>
</feature>
<feature type="domain" description="Gamma-Tubulin ring complex non-core subunit mod21 N-terminal" evidence="8">
    <location>
        <begin position="67"/>
        <end position="156"/>
    </location>
</feature>
<keyword evidence="11" id="KW-1185">Reference proteome</keyword>
<comment type="similarity">
    <text evidence="1 5">Belongs to the TUBGCP family.</text>
</comment>
<dbReference type="InParanoid" id="A0A1Y2LSU2"/>
<dbReference type="Pfam" id="PF04130">
    <property type="entry name" value="GCP_C_terminal"/>
    <property type="match status" value="1"/>
</dbReference>
<dbReference type="Pfam" id="PF17681">
    <property type="entry name" value="GCP_N_terminal"/>
    <property type="match status" value="1"/>
</dbReference>
<dbReference type="PANTHER" id="PTHR19302:SF33">
    <property type="entry name" value="GAMMA-TUBULIN COMPLEX COMPONENT 5"/>
    <property type="match status" value="1"/>
</dbReference>
<evidence type="ECO:0000256" key="4">
    <source>
        <dbReference type="ARBA" id="ARBA00023212"/>
    </source>
</evidence>
<keyword evidence="4 5" id="KW-0206">Cytoskeleton</keyword>
<accession>A0A1Y2LSU2</accession>
<dbReference type="InterPro" id="IPR032797">
    <property type="entry name" value="Mod21_N"/>
</dbReference>
<dbReference type="InterPro" id="IPR042241">
    <property type="entry name" value="GCP_C_sf"/>
</dbReference>
<feature type="domain" description="Gamma tubulin complex component C-terminal" evidence="7">
    <location>
        <begin position="600"/>
        <end position="796"/>
    </location>
</feature>
<evidence type="ECO:0000256" key="1">
    <source>
        <dbReference type="ARBA" id="ARBA00010337"/>
    </source>
</evidence>
<dbReference type="GO" id="GO:0005816">
    <property type="term" value="C:spindle pole body"/>
    <property type="evidence" value="ECO:0007669"/>
    <property type="project" value="UniProtKB-ARBA"/>
</dbReference>
<dbReference type="InterPro" id="IPR059169">
    <property type="entry name" value="GCP5_N_ext"/>
</dbReference>
<dbReference type="GO" id="GO:0000922">
    <property type="term" value="C:spindle pole"/>
    <property type="evidence" value="ECO:0007669"/>
    <property type="project" value="InterPro"/>
</dbReference>
<dbReference type="GO" id="GO:0051321">
    <property type="term" value="P:meiotic cell cycle"/>
    <property type="evidence" value="ECO:0007669"/>
    <property type="project" value="TreeGrafter"/>
</dbReference>
<evidence type="ECO:0000313" key="11">
    <source>
        <dbReference type="Proteomes" id="UP000193240"/>
    </source>
</evidence>
<dbReference type="InterPro" id="IPR041470">
    <property type="entry name" value="GCP_N"/>
</dbReference>
<evidence type="ECO:0000256" key="6">
    <source>
        <dbReference type="SAM" id="MobiDB-lite"/>
    </source>
</evidence>
<dbReference type="GO" id="GO:0005874">
    <property type="term" value="C:microtubule"/>
    <property type="evidence" value="ECO:0007669"/>
    <property type="project" value="UniProtKB-KW"/>
</dbReference>
<feature type="compositionally biased region" description="Acidic residues" evidence="6">
    <location>
        <begin position="815"/>
        <end position="832"/>
    </location>
</feature>
<dbReference type="GO" id="GO:0000278">
    <property type="term" value="P:mitotic cell cycle"/>
    <property type="evidence" value="ECO:0007669"/>
    <property type="project" value="TreeGrafter"/>
</dbReference>
<reference evidence="10 11" key="1">
    <citation type="journal article" date="2017" name="Genome Announc.">
        <title>Genome sequence of the saprophytic ascomycete Epicoccum nigrum ICMP 19927 strain isolated from New Zealand.</title>
        <authorList>
            <person name="Fokin M."/>
            <person name="Fleetwood D."/>
            <person name="Weir B.S."/>
            <person name="Villas-Boas S.G."/>
        </authorList>
    </citation>
    <scope>NUCLEOTIDE SEQUENCE [LARGE SCALE GENOMIC DNA]</scope>
    <source>
        <strain evidence="10 11">ICMP 19927</strain>
    </source>
</reference>
<dbReference type="PANTHER" id="PTHR19302">
    <property type="entry name" value="GAMMA TUBULIN COMPLEX PROTEIN"/>
    <property type="match status" value="1"/>
</dbReference>
<dbReference type="STRING" id="105696.A0A1Y2LSU2"/>
<evidence type="ECO:0000256" key="3">
    <source>
        <dbReference type="ARBA" id="ARBA00022701"/>
    </source>
</evidence>
<proteinExistence type="inferred from homology"/>
<dbReference type="Pfam" id="PF14609">
    <property type="entry name" value="GCP5-Mod21_N"/>
    <property type="match status" value="1"/>
</dbReference>
<dbReference type="InterPro" id="IPR040457">
    <property type="entry name" value="GCP_C"/>
</dbReference>